<dbReference type="SMART" id="SM00388">
    <property type="entry name" value="HisKA"/>
    <property type="match status" value="1"/>
</dbReference>
<keyword evidence="20" id="KW-1185">Reference proteome</keyword>
<evidence type="ECO:0000256" key="2">
    <source>
        <dbReference type="ARBA" id="ARBA00004370"/>
    </source>
</evidence>
<dbReference type="Pfam" id="PF00512">
    <property type="entry name" value="HisKA"/>
    <property type="match status" value="1"/>
</dbReference>
<comment type="caution">
    <text evidence="19">The sequence shown here is derived from an EMBL/GenBank/DDBJ whole genome shotgun (WGS) entry which is preliminary data.</text>
</comment>
<dbReference type="PANTHER" id="PTHR45339">
    <property type="entry name" value="HYBRID SIGNAL TRANSDUCTION HISTIDINE KINASE J"/>
    <property type="match status" value="1"/>
</dbReference>
<evidence type="ECO:0000259" key="17">
    <source>
        <dbReference type="PROSITE" id="PS50110"/>
    </source>
</evidence>
<feature type="modified residue" description="4-aspartylphosphate" evidence="13">
    <location>
        <position position="858"/>
    </location>
</feature>
<dbReference type="SUPFAM" id="SSF47384">
    <property type="entry name" value="Homodimeric domain of signal transducing histidine kinase"/>
    <property type="match status" value="1"/>
</dbReference>
<dbReference type="SMART" id="SM00448">
    <property type="entry name" value="REC"/>
    <property type="match status" value="3"/>
</dbReference>
<feature type="domain" description="Response regulatory" evidence="17">
    <location>
        <begin position="671"/>
        <end position="783"/>
    </location>
</feature>
<keyword evidence="12 15" id="KW-0472">Membrane</keyword>
<evidence type="ECO:0000256" key="6">
    <source>
        <dbReference type="ARBA" id="ARBA00022692"/>
    </source>
</evidence>
<dbReference type="FunFam" id="3.30.565.10:FF:000078">
    <property type="entry name" value="Two-component sensor histidine kinase"/>
    <property type="match status" value="1"/>
</dbReference>
<evidence type="ECO:0000256" key="1">
    <source>
        <dbReference type="ARBA" id="ARBA00000085"/>
    </source>
</evidence>
<evidence type="ECO:0000256" key="11">
    <source>
        <dbReference type="ARBA" id="ARBA00023012"/>
    </source>
</evidence>
<evidence type="ECO:0000313" key="20">
    <source>
        <dbReference type="Proteomes" id="UP000317155"/>
    </source>
</evidence>
<dbReference type="InterPro" id="IPR005467">
    <property type="entry name" value="His_kinase_dom"/>
</dbReference>
<evidence type="ECO:0000256" key="7">
    <source>
        <dbReference type="ARBA" id="ARBA00022741"/>
    </source>
</evidence>
<feature type="modified residue" description="4-aspartylphosphate" evidence="13">
    <location>
        <position position="718"/>
    </location>
</feature>
<gene>
    <name evidence="19" type="ORF">FL622_13300</name>
</gene>
<dbReference type="InterPro" id="IPR003661">
    <property type="entry name" value="HisK_dim/P_dom"/>
</dbReference>
<evidence type="ECO:0000256" key="4">
    <source>
        <dbReference type="ARBA" id="ARBA00022553"/>
    </source>
</evidence>
<evidence type="ECO:0000256" key="5">
    <source>
        <dbReference type="ARBA" id="ARBA00022679"/>
    </source>
</evidence>
<dbReference type="PROSITE" id="PS50110">
    <property type="entry name" value="RESPONSE_REGULATORY"/>
    <property type="match status" value="3"/>
</dbReference>
<dbReference type="GO" id="GO:0005524">
    <property type="term" value="F:ATP binding"/>
    <property type="evidence" value="ECO:0007669"/>
    <property type="project" value="UniProtKB-KW"/>
</dbReference>
<dbReference type="PRINTS" id="PR00344">
    <property type="entry name" value="BCTRLSENSOR"/>
</dbReference>
<evidence type="ECO:0000256" key="14">
    <source>
        <dbReference type="SAM" id="Coils"/>
    </source>
</evidence>
<dbReference type="Pfam" id="PF02518">
    <property type="entry name" value="HATPase_c"/>
    <property type="match status" value="1"/>
</dbReference>
<dbReference type="CDD" id="cd00082">
    <property type="entry name" value="HisKA"/>
    <property type="match status" value="1"/>
</dbReference>
<dbReference type="GO" id="GO:0000155">
    <property type="term" value="F:phosphorelay sensor kinase activity"/>
    <property type="evidence" value="ECO:0007669"/>
    <property type="project" value="InterPro"/>
</dbReference>
<reference evidence="19 20" key="1">
    <citation type="submission" date="2019-07" db="EMBL/GenBank/DDBJ databases">
        <title>Insights of Desulfuromonas acetexigens electromicrobiology.</title>
        <authorList>
            <person name="Katuri K."/>
            <person name="Sapireddy V."/>
            <person name="Shaw D.R."/>
            <person name="Saikaly P."/>
        </authorList>
    </citation>
    <scope>NUCLEOTIDE SEQUENCE [LARGE SCALE GENOMIC DNA]</scope>
    <source>
        <strain evidence="19 20">2873</strain>
    </source>
</reference>
<feature type="coiled-coil region" evidence="14">
    <location>
        <begin position="249"/>
        <end position="287"/>
    </location>
</feature>
<dbReference type="AlphaFoldDB" id="A0A550J8U7"/>
<keyword evidence="11" id="KW-0902">Two-component regulatory system</keyword>
<evidence type="ECO:0000256" key="15">
    <source>
        <dbReference type="SAM" id="Phobius"/>
    </source>
</evidence>
<dbReference type="SUPFAM" id="SSF55874">
    <property type="entry name" value="ATPase domain of HSP90 chaperone/DNA topoisomerase II/histidine kinase"/>
    <property type="match status" value="1"/>
</dbReference>
<evidence type="ECO:0000256" key="8">
    <source>
        <dbReference type="ARBA" id="ARBA00022777"/>
    </source>
</evidence>
<keyword evidence="6 15" id="KW-0812">Transmembrane</keyword>
<dbReference type="InterPro" id="IPR011006">
    <property type="entry name" value="CheY-like_superfamily"/>
</dbReference>
<keyword evidence="10 15" id="KW-1133">Transmembrane helix</keyword>
<dbReference type="SMART" id="SM00387">
    <property type="entry name" value="HATPase_c"/>
    <property type="match status" value="1"/>
</dbReference>
<accession>A0A550J8U7</accession>
<dbReference type="SUPFAM" id="SSF52172">
    <property type="entry name" value="CheY-like"/>
    <property type="match status" value="3"/>
</dbReference>
<evidence type="ECO:0000256" key="13">
    <source>
        <dbReference type="PROSITE-ProRule" id="PRU00169"/>
    </source>
</evidence>
<organism evidence="19 20">
    <name type="scientific">Trichloromonas acetexigens</name>
    <dbReference type="NCBI Taxonomy" id="38815"/>
    <lineage>
        <taxon>Bacteria</taxon>
        <taxon>Pseudomonadati</taxon>
        <taxon>Thermodesulfobacteriota</taxon>
        <taxon>Desulfuromonadia</taxon>
        <taxon>Desulfuromonadales</taxon>
        <taxon>Trichloromonadaceae</taxon>
        <taxon>Trichloromonas</taxon>
    </lineage>
</organism>
<evidence type="ECO:0000256" key="12">
    <source>
        <dbReference type="ARBA" id="ARBA00023136"/>
    </source>
</evidence>
<dbReference type="Gene3D" id="6.10.340.10">
    <property type="match status" value="1"/>
</dbReference>
<dbReference type="EMBL" id="VJVV01000010">
    <property type="protein sequence ID" value="TRO79512.1"/>
    <property type="molecule type" value="Genomic_DNA"/>
</dbReference>
<dbReference type="InterPro" id="IPR036097">
    <property type="entry name" value="HisK_dim/P_sf"/>
</dbReference>
<comment type="catalytic activity">
    <reaction evidence="1">
        <text>ATP + protein L-histidine = ADP + protein N-phospho-L-histidine.</text>
        <dbReference type="EC" id="2.7.13.3"/>
    </reaction>
</comment>
<dbReference type="InterPro" id="IPR003660">
    <property type="entry name" value="HAMP_dom"/>
</dbReference>
<dbReference type="Pfam" id="PF00672">
    <property type="entry name" value="HAMP"/>
    <property type="match status" value="1"/>
</dbReference>
<sequence length="943" mass="104846">MATGQKSIQSKLIRVIMLVSATALLLSSATFVYNEVIFYQQSLLRELSTLAQMVGEHTRASLMLRDWKTADRHLVSLTSHAPIKHAYLFDRDFKPFAHHINYPDGFAQSAPICDKLTGPSLPATGSQCLSWRHFAVFLPIFNDGEQIGTVFIQADLSGLYVRLGRFILGTLVVLGLTFLVTYLMARRLQKRITEPILDLHDTMSRVTLGANYHLRARKTSEDEIGTLIDGFNDMLGQIEKRDAQLFAHRENLEQVVAQRTEELRETNQQLEDSIAQLNRAKLAAETAHASKSQFFANMSHEIRTPMIGVLGMSELLLTTPLDENQKGLARTIHGSGEALLRLLNDILDFSKMDAGKVHLEEIGFDLQTLLEGAVALMGEKAQAKDLELLCRIAPDLPRRWRGDPGRIRQILLNLIGNAVKFTDSGEVIVAVDRIREEGKDCLALSVSDTGIGMTQEIQQKIFESFTQAEDSTTRNYGGTGLGLAIVRQLVDLMAGDITVESEPDRGTTFRILLPLEMESELLPAMPTSALSFRRILLIHPKASGRALLSELLQAQGASIVAAADLEQGLLQTREDLQPISLVLIDTDIPEQTAEKFQAMFPTSPRPPLLLSCPRRADPGEDQCARMGIHGLLYKPVLPSQVTPAVIKAMKAVPAPVTEPKVIPLAHPGEKRVLVAEDNPTTQALLRRLLEDLGCRVDIAANGRIAVEQLDRHQLILMDLRMPEMDGFEATRQIRRQGKTVPIIALTAHGERQNVDECLAVGFNAYLQKPFRNRQLQELVGHWLGQGQIEPVSSFVQNSPETFTIPAPPRVLVVDDTEANRRLMQILLAQRGYAVEVAENGAMAFKLLTQRPFDLVFMDCRMPGMDGFEATRRLRQTHGRLPVIALTARHGEAVREECLRQGMNDYLAKPFKQSHLEEILQRWLPAPVAADGEVRQVTECSSCA</sequence>
<dbReference type="Pfam" id="PF00072">
    <property type="entry name" value="Response_reg"/>
    <property type="match status" value="2"/>
</dbReference>
<feature type="transmembrane region" description="Helical" evidence="15">
    <location>
        <begin position="12"/>
        <end position="33"/>
    </location>
</feature>
<dbReference type="EC" id="2.7.13.3" evidence="3"/>
<keyword evidence="7" id="KW-0547">Nucleotide-binding</keyword>
<dbReference type="Pfam" id="PF17152">
    <property type="entry name" value="CHASE8"/>
    <property type="match status" value="1"/>
</dbReference>
<dbReference type="OrthoDB" id="5378360at2"/>
<dbReference type="GO" id="GO:0016020">
    <property type="term" value="C:membrane"/>
    <property type="evidence" value="ECO:0007669"/>
    <property type="project" value="UniProtKB-SubCell"/>
</dbReference>
<feature type="domain" description="Histidine kinase" evidence="16">
    <location>
        <begin position="297"/>
        <end position="517"/>
    </location>
</feature>
<feature type="transmembrane region" description="Helical" evidence="15">
    <location>
        <begin position="166"/>
        <end position="185"/>
    </location>
</feature>
<evidence type="ECO:0000313" key="19">
    <source>
        <dbReference type="EMBL" id="TRO79512.1"/>
    </source>
</evidence>
<keyword evidence="9" id="KW-0067">ATP-binding</keyword>
<dbReference type="InterPro" id="IPR036890">
    <property type="entry name" value="HATPase_C_sf"/>
</dbReference>
<evidence type="ECO:0000259" key="16">
    <source>
        <dbReference type="PROSITE" id="PS50109"/>
    </source>
</evidence>
<dbReference type="CDD" id="cd06225">
    <property type="entry name" value="HAMP"/>
    <property type="match status" value="1"/>
</dbReference>
<dbReference type="InterPro" id="IPR001789">
    <property type="entry name" value="Sig_transdc_resp-reg_receiver"/>
</dbReference>
<protein>
    <recommendedName>
        <fullName evidence="3">histidine kinase</fullName>
        <ecNumber evidence="3">2.7.13.3</ecNumber>
    </recommendedName>
</protein>
<dbReference type="InterPro" id="IPR004358">
    <property type="entry name" value="Sig_transdc_His_kin-like_C"/>
</dbReference>
<feature type="domain" description="HAMP" evidence="18">
    <location>
        <begin position="190"/>
        <end position="243"/>
    </location>
</feature>
<keyword evidence="14" id="KW-0175">Coiled coil</keyword>
<evidence type="ECO:0000256" key="10">
    <source>
        <dbReference type="ARBA" id="ARBA00022989"/>
    </source>
</evidence>
<evidence type="ECO:0000259" key="18">
    <source>
        <dbReference type="PROSITE" id="PS50885"/>
    </source>
</evidence>
<dbReference type="Proteomes" id="UP000317155">
    <property type="component" value="Unassembled WGS sequence"/>
</dbReference>
<feature type="domain" description="Response regulatory" evidence="17">
    <location>
        <begin position="534"/>
        <end position="649"/>
    </location>
</feature>
<feature type="modified residue" description="4-aspartylphosphate" evidence="13">
    <location>
        <position position="585"/>
    </location>
</feature>
<dbReference type="SUPFAM" id="SSF158472">
    <property type="entry name" value="HAMP domain-like"/>
    <property type="match status" value="1"/>
</dbReference>
<evidence type="ECO:0000256" key="9">
    <source>
        <dbReference type="ARBA" id="ARBA00022840"/>
    </source>
</evidence>
<keyword evidence="4 13" id="KW-0597">Phosphoprotein</keyword>
<dbReference type="Gene3D" id="3.30.565.10">
    <property type="entry name" value="Histidine kinase-like ATPase, C-terminal domain"/>
    <property type="match status" value="1"/>
</dbReference>
<comment type="subcellular location">
    <subcellularLocation>
        <location evidence="2">Membrane</location>
    </subcellularLocation>
</comment>
<dbReference type="FunFam" id="1.10.287.130:FF:000004">
    <property type="entry name" value="Ethylene receptor 1"/>
    <property type="match status" value="1"/>
</dbReference>
<keyword evidence="5" id="KW-0808">Transferase</keyword>
<proteinExistence type="predicted"/>
<evidence type="ECO:0000256" key="3">
    <source>
        <dbReference type="ARBA" id="ARBA00012438"/>
    </source>
</evidence>
<dbReference type="CDD" id="cd16922">
    <property type="entry name" value="HATPase_EvgS-ArcB-TorS-like"/>
    <property type="match status" value="1"/>
</dbReference>
<dbReference type="InterPro" id="IPR033417">
    <property type="entry name" value="CHASE8"/>
</dbReference>
<dbReference type="PROSITE" id="PS50109">
    <property type="entry name" value="HIS_KIN"/>
    <property type="match status" value="1"/>
</dbReference>
<feature type="domain" description="Response regulatory" evidence="17">
    <location>
        <begin position="809"/>
        <end position="923"/>
    </location>
</feature>
<name>A0A550J8U7_9BACT</name>
<dbReference type="SMART" id="SM00304">
    <property type="entry name" value="HAMP"/>
    <property type="match status" value="1"/>
</dbReference>
<dbReference type="InterPro" id="IPR003594">
    <property type="entry name" value="HATPase_dom"/>
</dbReference>
<dbReference type="PANTHER" id="PTHR45339:SF1">
    <property type="entry name" value="HYBRID SIGNAL TRANSDUCTION HISTIDINE KINASE J"/>
    <property type="match status" value="1"/>
</dbReference>
<dbReference type="CDD" id="cd17546">
    <property type="entry name" value="REC_hyHK_CKI1_RcsC-like"/>
    <property type="match status" value="2"/>
</dbReference>
<dbReference type="PROSITE" id="PS50885">
    <property type="entry name" value="HAMP"/>
    <property type="match status" value="1"/>
</dbReference>
<keyword evidence="8" id="KW-0418">Kinase</keyword>
<dbReference type="Gene3D" id="1.10.287.130">
    <property type="match status" value="1"/>
</dbReference>
<dbReference type="Gene3D" id="3.40.50.2300">
    <property type="match status" value="3"/>
</dbReference>
<dbReference type="RefSeq" id="WP_092053635.1">
    <property type="nucleotide sequence ID" value="NZ_FOJJ01000002.1"/>
</dbReference>